<dbReference type="InterPro" id="IPR016036">
    <property type="entry name" value="Malonyl_transacylase_ACP-bd"/>
</dbReference>
<dbReference type="OrthoDB" id="329835at2759"/>
<dbReference type="InterPro" id="IPR006162">
    <property type="entry name" value="Ppantetheine_attach_site"/>
</dbReference>
<feature type="active site" description="Proton acceptor; for dehydratase activity" evidence="8">
    <location>
        <position position="961"/>
    </location>
</feature>
<feature type="compositionally biased region" description="Polar residues" evidence="9">
    <location>
        <begin position="64"/>
        <end position="75"/>
    </location>
</feature>
<evidence type="ECO:0000256" key="3">
    <source>
        <dbReference type="ARBA" id="ARBA00022679"/>
    </source>
</evidence>
<dbReference type="SUPFAM" id="SSF47336">
    <property type="entry name" value="ACP-like"/>
    <property type="match status" value="1"/>
</dbReference>
<dbReference type="Gene3D" id="3.40.50.150">
    <property type="entry name" value="Vaccinia Virus protein VP39"/>
    <property type="match status" value="1"/>
</dbReference>
<evidence type="ECO:0000256" key="4">
    <source>
        <dbReference type="ARBA" id="ARBA00022857"/>
    </source>
</evidence>
<dbReference type="InterPro" id="IPR013217">
    <property type="entry name" value="Methyltransf_12"/>
</dbReference>
<dbReference type="SMART" id="SM00822">
    <property type="entry name" value="PKS_KR"/>
    <property type="match status" value="1"/>
</dbReference>
<dbReference type="Pfam" id="PF23114">
    <property type="entry name" value="NAD-bd_HRPKS_sdrA"/>
    <property type="match status" value="1"/>
</dbReference>
<evidence type="ECO:0000259" key="10">
    <source>
        <dbReference type="PROSITE" id="PS50075"/>
    </source>
</evidence>
<keyword evidence="3" id="KW-0808">Transferase</keyword>
<dbReference type="SMART" id="SM00827">
    <property type="entry name" value="PKS_AT"/>
    <property type="match status" value="1"/>
</dbReference>
<evidence type="ECO:0000256" key="8">
    <source>
        <dbReference type="PROSITE-ProRule" id="PRU01363"/>
    </source>
</evidence>
<evidence type="ECO:0000256" key="5">
    <source>
        <dbReference type="ARBA" id="ARBA00023002"/>
    </source>
</evidence>
<sequence length="2530" mass="277280">MTSPSISSDKTMPIAIVGMGCRFPGSATNPSALWDMLVSKQSARSTTPADRFNIDAFNHPNADRNGTASNPNMNNRGGHFLKDDISAFDAPFFSISPAEAQSMDPMQRHLLEVVYEATESAGIPITSLSGTETGCFVGCFTSDYDQLSKRDPELLPKYHSIGTGQSILSNRISFCFDLRGPSVTLDTACSSSLVALHLACQSLRAGESKTAIVGATNAILSPDIQIGMTNLHFLSPDSTCHTFSADANGYARGEGMAALVLKPLVDAIRDGDTIRSVIRGTAVNSDGKTPGITLPSKEAQIALIRSAYEQAGCDPAETGYFEAHGTGTAAGDPIETGAVGEALGPYRAEGEKGKLYIGSIKTNIGHLEGASGLAGLIKAVLSVERGIIAPNLWYDKEHGNPEIDFDAWRIRVPTEVTPWPVQGVRRASVNSFGYGGTNGHVIIDDTYHYLRTDALEMASSRGNSRSTSRTRLSIASSTRGLRARIFHLSAKEEKSVKNMAATYAEHLKSRTVDNEDEFLDDLAYTFCERRSLLPYGTSVVATSLKELIEKLTDVPVLVDHPTFSESLASCDKVLRNLGSTWSVLDELLKDQRESRINEAAISQPLCTAIQIALIDMYATWNIHPARVVGHSSGEIAAAYATGALTVESAMKVAYFRGLLSSNAKNSGVKGAMMAAGLSEQDAEKEIAALGDGSGKAVVACVNSPGSVTLSGDLSAINQLQKSLTSQGKFARKLQVDTAYHSHHMLAIAKEYRQKMGDLEVIPTEKRNQVEMYSSVTGRPVTEADLTADYWVRNMVSCVRFSDALQQLCEPAAEGAAPVNVLVELGPHSALAGPVKQVLKALSKPPVTPITYQSALIRGKDASVSSLEVAASLFAQGYPVDTATAQFSTVCKKDLSVLADLPSYAWNHERKYWAESRLSRDYRFRPFPRTDILGAPFHDWNPIEPRWRNFIRISEQPWVKSHVVQGAILYPAAGFCCMALQAAWQMSVINGKQDGIAEYKLRDVAISRALVVPETEEGVEVIFSMRPQPTNSVTSSDTWNEFRVFSYTTQGGWDEHCRGLVSTVYKSASDGPFASKAMDTVRKQIRKRRDEAKKASVSVMESIQLYKDLDAAGLSYGPEFQGIVSISAGENHATGTVQVTDTRSTMPKEFEFERLVHPATMDSLLQMSICALSRGDIRNIKHPYVPTFIQEVAVSGAISASIGKSYEVAADARLHGFREAYANVVALEQDTLEAAVRIDGIKCMAISSSTISATDASSTDIAKHCVTAVWEPDVDLLSRDNMTNILREPLNASPSRLAEFELLAWYYTDKALKEVKEEECEIMLSHHQKFFRYMQHQRDMVLSNTHEQQTEEWTRLEEPNTAAKIQCLIDEFSLGNHEERMFTRMGEAIPSVLRQEIEPLALMMKDNLLYDYYTVGLGTPLTYPQVAQYVAMLSHKYPNLDYLEIGAGTGGLTVPVLGALSGYKEHVYPRLKSYTYTDISTGFFEQAAEKFSEWAGLMEFKKLDIEQDPDNQGFEDKRFDVILAANVLHATFDIDTTIRHARKLLRPGGKLILLDMTHSLLSVSLIFGNLPGWWNCSEPWRQYGPLLDENQWRDVLQRHGFSDLQASTPDYLNPLEEGTRVMIASAVEEDTPVQTQPAHKRTVLLHRHDLTAASKEFMKAAKTMLDNSGVPTEVLGLSELQTWDLKGTVFISFLEWEHPLLTEISPSDFSWLQRLMQQAAGLFWLTRGGAKGSRPQLSLFQGLARSLRAEQEGFPCITVDFDSEHILPAAQSAELVMSVYKQTLQTPKTQRVVDREFSEQGGVLRVKRAIEDDMSNRLIAARTQDIPLPDNLQDIRQSDRPLKLKVKNLGSLDSFIWTDDMTMHEPLPTDHVEIEVHAVGLNFRDVLISMGEISDNYLGNECAGIITKVGKDVPHLLVGDRVAAWCLGSFSTRMRNPAHCVQRIPDDMSFSTAAALPLVYVTAYYSLITIARLEEGESILIHAAAGGVGQAAIQIAKTVGAEIFVTVGTEKKKQHLMETYGIDESHIFSSRDLSFVQGIRSATSGRGVDVVLNSLAGDALQTTWKCIAPFGRFVEIGKRDIDVNSRLEMSPFARNVTFSSVDVTVIFRQNKKLAQNIFRKVMELVRKGEVKEASPLVVDAKPHAPLALSGDASYLLAGGLGGLGRSMSRWMAKHGAKHLIFVSRNGPSSAEASEFLKELDAKRVRYAVLRCDITQEEELCTALSTTLKTFPPIRGVIQGAMVLKDQIFANMTYETYINTLRPKVHGSWSLHKATLDQPLDFFLLLSSAAGFVGNAGQGNYVAGCTYQDALSAYRNSLGLPATSIDIGKVTGVGFVAENAGTVSDTNLKKLGMLEIQEAELLAMLELSMKPRDQEGAIKNGHMITGVHSTVDLTVEGAELPFWGRDPVFSHMSFARPHLTTSSSNTSNLQSASATAQPLPVLLASSKSPEEASGYVMEAFKSKLSRSLMMSVEDLDPTRPTSAYGVDSLIAVEIRNWFIREVGVDVPVFEILQASSLTALVERGVGKMGLKG</sequence>
<dbReference type="PROSITE" id="PS00606">
    <property type="entry name" value="KS3_1"/>
    <property type="match status" value="1"/>
</dbReference>
<dbReference type="InterPro" id="IPR016035">
    <property type="entry name" value="Acyl_Trfase/lysoPLipase"/>
</dbReference>
<dbReference type="Pfam" id="PF08242">
    <property type="entry name" value="Methyltransf_12"/>
    <property type="match status" value="1"/>
</dbReference>
<dbReference type="InterPro" id="IPR018201">
    <property type="entry name" value="Ketoacyl_synth_AS"/>
</dbReference>
<dbReference type="PROSITE" id="PS50075">
    <property type="entry name" value="CARRIER"/>
    <property type="match status" value="1"/>
</dbReference>
<keyword evidence="7" id="KW-0012">Acyltransferase</keyword>
<evidence type="ECO:0000313" key="14">
    <source>
        <dbReference type="Proteomes" id="UP000799536"/>
    </source>
</evidence>
<dbReference type="SMART" id="SM00829">
    <property type="entry name" value="PKS_ER"/>
    <property type="match status" value="1"/>
</dbReference>
<protein>
    <submittedName>
        <fullName evidence="13">Phenolpthiocerol synthesis polyketide synthase ppsA</fullName>
    </submittedName>
</protein>
<feature type="active site" description="Proton donor; for dehydratase activity" evidence="8">
    <location>
        <position position="1161"/>
    </location>
</feature>
<dbReference type="PROSITE" id="PS01162">
    <property type="entry name" value="QOR_ZETA_CRYSTAL"/>
    <property type="match status" value="1"/>
</dbReference>
<dbReference type="SUPFAM" id="SSF53901">
    <property type="entry name" value="Thiolase-like"/>
    <property type="match status" value="1"/>
</dbReference>
<evidence type="ECO:0000256" key="9">
    <source>
        <dbReference type="SAM" id="MobiDB-lite"/>
    </source>
</evidence>
<name>A0A9P4JNC3_9PLEO</name>
<evidence type="ECO:0000256" key="6">
    <source>
        <dbReference type="ARBA" id="ARBA00023268"/>
    </source>
</evidence>
<feature type="region of interest" description="C-terminal hotdog fold" evidence="8">
    <location>
        <begin position="1096"/>
        <end position="1251"/>
    </location>
</feature>
<dbReference type="SUPFAM" id="SSF50129">
    <property type="entry name" value="GroES-like"/>
    <property type="match status" value="1"/>
</dbReference>
<dbReference type="PROSITE" id="PS52004">
    <property type="entry name" value="KS3_2"/>
    <property type="match status" value="1"/>
</dbReference>
<dbReference type="SUPFAM" id="SSF55048">
    <property type="entry name" value="Probable ACP-binding domain of malonyl-CoA ACP transacylase"/>
    <property type="match status" value="1"/>
</dbReference>
<dbReference type="InterPro" id="IPR002364">
    <property type="entry name" value="Quin_OxRdtase/zeta-crystal_CS"/>
</dbReference>
<keyword evidence="6" id="KW-0511">Multifunctional enzyme</keyword>
<dbReference type="Pfam" id="PF08659">
    <property type="entry name" value="KR"/>
    <property type="match status" value="1"/>
</dbReference>
<dbReference type="InterPro" id="IPR049551">
    <property type="entry name" value="PKS_DH_C"/>
</dbReference>
<dbReference type="InterPro" id="IPR014031">
    <property type="entry name" value="Ketoacyl_synth_C"/>
</dbReference>
<feature type="domain" description="Carrier" evidence="10">
    <location>
        <begin position="2449"/>
        <end position="2526"/>
    </location>
</feature>
<dbReference type="InterPro" id="IPR013154">
    <property type="entry name" value="ADH-like_N"/>
</dbReference>
<gene>
    <name evidence="13" type="ORF">GQ43DRAFT_413234</name>
</gene>
<dbReference type="Pfam" id="PF14765">
    <property type="entry name" value="PS-DH"/>
    <property type="match status" value="1"/>
</dbReference>
<dbReference type="SUPFAM" id="SSF51735">
    <property type="entry name" value="NAD(P)-binding Rossmann-fold domains"/>
    <property type="match status" value="2"/>
</dbReference>
<dbReference type="SMART" id="SM00823">
    <property type="entry name" value="PKS_PP"/>
    <property type="match status" value="1"/>
</dbReference>
<dbReference type="InterPro" id="IPR050091">
    <property type="entry name" value="PKS_NRPS_Biosynth_Enz"/>
</dbReference>
<feature type="domain" description="PKS/mFAS DH" evidence="12">
    <location>
        <begin position="929"/>
        <end position="1251"/>
    </location>
</feature>
<dbReference type="InterPro" id="IPR036736">
    <property type="entry name" value="ACP-like_sf"/>
</dbReference>
<dbReference type="Pfam" id="PF00698">
    <property type="entry name" value="Acyl_transf_1"/>
    <property type="match status" value="1"/>
</dbReference>
<feature type="domain" description="Ketosynthase family 3 (KS3)" evidence="11">
    <location>
        <begin position="11"/>
        <end position="445"/>
    </location>
</feature>
<organism evidence="13 14">
    <name type="scientific">Delitschia confertaspora ATCC 74209</name>
    <dbReference type="NCBI Taxonomy" id="1513339"/>
    <lineage>
        <taxon>Eukaryota</taxon>
        <taxon>Fungi</taxon>
        <taxon>Dikarya</taxon>
        <taxon>Ascomycota</taxon>
        <taxon>Pezizomycotina</taxon>
        <taxon>Dothideomycetes</taxon>
        <taxon>Pleosporomycetidae</taxon>
        <taxon>Pleosporales</taxon>
        <taxon>Delitschiaceae</taxon>
        <taxon>Delitschia</taxon>
    </lineage>
</organism>
<dbReference type="Pfam" id="PF00109">
    <property type="entry name" value="ketoacyl-synt"/>
    <property type="match status" value="1"/>
</dbReference>
<dbReference type="InterPro" id="IPR011032">
    <property type="entry name" value="GroES-like_sf"/>
</dbReference>
<dbReference type="PROSITE" id="PS52019">
    <property type="entry name" value="PKS_MFAS_DH"/>
    <property type="match status" value="1"/>
</dbReference>
<dbReference type="InterPro" id="IPR020843">
    <property type="entry name" value="ER"/>
</dbReference>
<dbReference type="InterPro" id="IPR013968">
    <property type="entry name" value="PKS_KR"/>
</dbReference>
<dbReference type="GO" id="GO:0006633">
    <property type="term" value="P:fatty acid biosynthetic process"/>
    <property type="evidence" value="ECO:0007669"/>
    <property type="project" value="InterPro"/>
</dbReference>
<dbReference type="Gene3D" id="1.10.1200.10">
    <property type="entry name" value="ACP-like"/>
    <property type="match status" value="1"/>
</dbReference>
<dbReference type="GO" id="GO:0004315">
    <property type="term" value="F:3-oxoacyl-[acyl-carrier-protein] synthase activity"/>
    <property type="evidence" value="ECO:0007669"/>
    <property type="project" value="InterPro"/>
</dbReference>
<keyword evidence="2" id="KW-0597">Phosphoprotein</keyword>
<dbReference type="Pfam" id="PF21089">
    <property type="entry name" value="PKS_DH_N"/>
    <property type="match status" value="1"/>
</dbReference>
<dbReference type="Pfam" id="PF08240">
    <property type="entry name" value="ADH_N"/>
    <property type="match status" value="1"/>
</dbReference>
<dbReference type="Pfam" id="PF02801">
    <property type="entry name" value="Ketoacyl-synt_C"/>
    <property type="match status" value="1"/>
</dbReference>
<dbReference type="Pfam" id="PF16197">
    <property type="entry name" value="KAsynt_C_assoc"/>
    <property type="match status" value="1"/>
</dbReference>
<dbReference type="InterPro" id="IPR032821">
    <property type="entry name" value="PKS_assoc"/>
</dbReference>
<dbReference type="GO" id="GO:0030639">
    <property type="term" value="P:polyketide biosynthetic process"/>
    <property type="evidence" value="ECO:0007669"/>
    <property type="project" value="UniProtKB-ARBA"/>
</dbReference>
<dbReference type="InterPro" id="IPR057326">
    <property type="entry name" value="KR_dom"/>
</dbReference>
<dbReference type="PANTHER" id="PTHR43775">
    <property type="entry name" value="FATTY ACID SYNTHASE"/>
    <property type="match status" value="1"/>
</dbReference>
<dbReference type="GO" id="GO:0008270">
    <property type="term" value="F:zinc ion binding"/>
    <property type="evidence" value="ECO:0007669"/>
    <property type="project" value="InterPro"/>
</dbReference>
<dbReference type="InterPro" id="IPR020806">
    <property type="entry name" value="PKS_PP-bd"/>
</dbReference>
<dbReference type="Gene3D" id="3.40.50.720">
    <property type="entry name" value="NAD(P)-binding Rossmann-like Domain"/>
    <property type="match status" value="1"/>
</dbReference>
<feature type="region of interest" description="N-terminal hotdog fold" evidence="8">
    <location>
        <begin position="929"/>
        <end position="1067"/>
    </location>
</feature>
<accession>A0A9P4JNC3</accession>
<dbReference type="GO" id="GO:0016491">
    <property type="term" value="F:oxidoreductase activity"/>
    <property type="evidence" value="ECO:0007669"/>
    <property type="project" value="UniProtKB-KW"/>
</dbReference>
<dbReference type="SMART" id="SM00825">
    <property type="entry name" value="PKS_KS"/>
    <property type="match status" value="1"/>
</dbReference>
<dbReference type="InterPro" id="IPR042104">
    <property type="entry name" value="PKS_dehydratase_sf"/>
</dbReference>
<dbReference type="Gene3D" id="3.40.366.10">
    <property type="entry name" value="Malonyl-Coenzyme A Acyl Carrier Protein, domain 2"/>
    <property type="match status" value="1"/>
</dbReference>
<dbReference type="PROSITE" id="PS00012">
    <property type="entry name" value="PHOSPHOPANTETHEINE"/>
    <property type="match status" value="1"/>
</dbReference>
<keyword evidence="5" id="KW-0560">Oxidoreductase</keyword>
<dbReference type="InterPro" id="IPR009081">
    <property type="entry name" value="PP-bd_ACP"/>
</dbReference>
<evidence type="ECO:0000259" key="12">
    <source>
        <dbReference type="PROSITE" id="PS52019"/>
    </source>
</evidence>
<dbReference type="InterPro" id="IPR014043">
    <property type="entry name" value="Acyl_transferase_dom"/>
</dbReference>
<dbReference type="Pfam" id="PF00107">
    <property type="entry name" value="ADH_zinc_N"/>
    <property type="match status" value="1"/>
</dbReference>
<dbReference type="InterPro" id="IPR016039">
    <property type="entry name" value="Thiolase-like"/>
</dbReference>
<evidence type="ECO:0000256" key="2">
    <source>
        <dbReference type="ARBA" id="ARBA00022553"/>
    </source>
</evidence>
<dbReference type="CDD" id="cd05195">
    <property type="entry name" value="enoyl_red"/>
    <property type="match status" value="1"/>
</dbReference>
<dbReference type="FunFam" id="3.40.50.720:FF:000209">
    <property type="entry name" value="Polyketide synthase Pks12"/>
    <property type="match status" value="1"/>
</dbReference>
<dbReference type="InterPro" id="IPR029063">
    <property type="entry name" value="SAM-dependent_MTases_sf"/>
</dbReference>
<evidence type="ECO:0000313" key="13">
    <source>
        <dbReference type="EMBL" id="KAF2202683.1"/>
    </source>
</evidence>
<dbReference type="SUPFAM" id="SSF52151">
    <property type="entry name" value="FabD/lysophospholipase-like"/>
    <property type="match status" value="1"/>
</dbReference>
<dbReference type="InterPro" id="IPR013149">
    <property type="entry name" value="ADH-like_C"/>
</dbReference>
<dbReference type="InterPro" id="IPR049900">
    <property type="entry name" value="PKS_mFAS_DH"/>
</dbReference>
<dbReference type="InterPro" id="IPR056501">
    <property type="entry name" value="NAD-bd_HRPKS_sdrA"/>
</dbReference>
<evidence type="ECO:0000256" key="1">
    <source>
        <dbReference type="ARBA" id="ARBA00022450"/>
    </source>
</evidence>
<dbReference type="Gene3D" id="3.10.129.110">
    <property type="entry name" value="Polyketide synthase dehydratase"/>
    <property type="match status" value="1"/>
</dbReference>
<keyword evidence="1" id="KW-0596">Phosphopantetheine</keyword>
<dbReference type="InterPro" id="IPR036291">
    <property type="entry name" value="NAD(P)-bd_dom_sf"/>
</dbReference>
<dbReference type="CDD" id="cd00833">
    <property type="entry name" value="PKS"/>
    <property type="match status" value="1"/>
</dbReference>
<proteinExistence type="predicted"/>
<dbReference type="SUPFAM" id="SSF53335">
    <property type="entry name" value="S-adenosyl-L-methionine-dependent methyltransferases"/>
    <property type="match status" value="1"/>
</dbReference>
<dbReference type="Gene3D" id="3.90.180.10">
    <property type="entry name" value="Medium-chain alcohol dehydrogenases, catalytic domain"/>
    <property type="match status" value="1"/>
</dbReference>
<dbReference type="GO" id="GO:0031177">
    <property type="term" value="F:phosphopantetheine binding"/>
    <property type="evidence" value="ECO:0007669"/>
    <property type="project" value="InterPro"/>
</dbReference>
<feature type="region of interest" description="Disordered" evidence="9">
    <location>
        <begin position="56"/>
        <end position="76"/>
    </location>
</feature>
<dbReference type="InterPro" id="IPR020841">
    <property type="entry name" value="PKS_Beta-ketoAc_synthase_dom"/>
</dbReference>
<dbReference type="Gene3D" id="3.40.47.10">
    <property type="match status" value="1"/>
</dbReference>
<dbReference type="PANTHER" id="PTHR43775:SF29">
    <property type="entry name" value="ASPERFURANONE POLYKETIDE SYNTHASE AFOG-RELATED"/>
    <property type="match status" value="1"/>
</dbReference>
<dbReference type="InterPro" id="IPR049552">
    <property type="entry name" value="PKS_DH_N"/>
</dbReference>
<dbReference type="InterPro" id="IPR020807">
    <property type="entry name" value="PKS_DH"/>
</dbReference>
<dbReference type="InterPro" id="IPR001227">
    <property type="entry name" value="Ac_transferase_dom_sf"/>
</dbReference>
<dbReference type="EMBL" id="ML993928">
    <property type="protein sequence ID" value="KAF2202683.1"/>
    <property type="molecule type" value="Genomic_DNA"/>
</dbReference>
<comment type="caution">
    <text evidence="13">The sequence shown here is derived from an EMBL/GenBank/DDBJ whole genome shotgun (WGS) entry which is preliminary data.</text>
</comment>
<evidence type="ECO:0000256" key="7">
    <source>
        <dbReference type="ARBA" id="ARBA00023315"/>
    </source>
</evidence>
<dbReference type="Proteomes" id="UP000799536">
    <property type="component" value="Unassembled WGS sequence"/>
</dbReference>
<reference evidence="13" key="1">
    <citation type="journal article" date="2020" name="Stud. Mycol.">
        <title>101 Dothideomycetes genomes: a test case for predicting lifestyles and emergence of pathogens.</title>
        <authorList>
            <person name="Haridas S."/>
            <person name="Albert R."/>
            <person name="Binder M."/>
            <person name="Bloem J."/>
            <person name="Labutti K."/>
            <person name="Salamov A."/>
            <person name="Andreopoulos B."/>
            <person name="Baker S."/>
            <person name="Barry K."/>
            <person name="Bills G."/>
            <person name="Bluhm B."/>
            <person name="Cannon C."/>
            <person name="Castanera R."/>
            <person name="Culley D."/>
            <person name="Daum C."/>
            <person name="Ezra D."/>
            <person name="Gonzalez J."/>
            <person name="Henrissat B."/>
            <person name="Kuo A."/>
            <person name="Liang C."/>
            <person name="Lipzen A."/>
            <person name="Lutzoni F."/>
            <person name="Magnuson J."/>
            <person name="Mondo S."/>
            <person name="Nolan M."/>
            <person name="Ohm R."/>
            <person name="Pangilinan J."/>
            <person name="Park H.-J."/>
            <person name="Ramirez L."/>
            <person name="Alfaro M."/>
            <person name="Sun H."/>
            <person name="Tritt A."/>
            <person name="Yoshinaga Y."/>
            <person name="Zwiers L.-H."/>
            <person name="Turgeon B."/>
            <person name="Goodwin S."/>
            <person name="Spatafora J."/>
            <person name="Crous P."/>
            <person name="Grigoriev I."/>
        </authorList>
    </citation>
    <scope>NUCLEOTIDE SEQUENCE</scope>
    <source>
        <strain evidence="13">ATCC 74209</strain>
    </source>
</reference>
<dbReference type="GO" id="GO:0004312">
    <property type="term" value="F:fatty acid synthase activity"/>
    <property type="evidence" value="ECO:0007669"/>
    <property type="project" value="TreeGrafter"/>
</dbReference>
<dbReference type="GO" id="GO:1901336">
    <property type="term" value="P:lactone biosynthetic process"/>
    <property type="evidence" value="ECO:0007669"/>
    <property type="project" value="UniProtKB-ARBA"/>
</dbReference>
<keyword evidence="4" id="KW-0521">NADP</keyword>
<evidence type="ECO:0000259" key="11">
    <source>
        <dbReference type="PROSITE" id="PS52004"/>
    </source>
</evidence>
<dbReference type="SMART" id="SM00826">
    <property type="entry name" value="PKS_DH"/>
    <property type="match status" value="1"/>
</dbReference>
<dbReference type="InterPro" id="IPR014030">
    <property type="entry name" value="Ketoacyl_synth_N"/>
</dbReference>
<dbReference type="CDD" id="cd02440">
    <property type="entry name" value="AdoMet_MTases"/>
    <property type="match status" value="1"/>
</dbReference>
<dbReference type="Pfam" id="PF00550">
    <property type="entry name" value="PP-binding"/>
    <property type="match status" value="1"/>
</dbReference>
<keyword evidence="14" id="KW-1185">Reference proteome</keyword>